<evidence type="ECO:0000313" key="1">
    <source>
        <dbReference type="EMBL" id="KAH7909773.1"/>
    </source>
</evidence>
<keyword evidence="2" id="KW-1185">Reference proteome</keyword>
<reference evidence="1" key="1">
    <citation type="journal article" date="2021" name="New Phytol.">
        <title>Evolutionary innovations through gain and loss of genes in the ectomycorrhizal Boletales.</title>
        <authorList>
            <person name="Wu G."/>
            <person name="Miyauchi S."/>
            <person name="Morin E."/>
            <person name="Kuo A."/>
            <person name="Drula E."/>
            <person name="Varga T."/>
            <person name="Kohler A."/>
            <person name="Feng B."/>
            <person name="Cao Y."/>
            <person name="Lipzen A."/>
            <person name="Daum C."/>
            <person name="Hundley H."/>
            <person name="Pangilinan J."/>
            <person name="Johnson J."/>
            <person name="Barry K."/>
            <person name="LaButti K."/>
            <person name="Ng V."/>
            <person name="Ahrendt S."/>
            <person name="Min B."/>
            <person name="Choi I.G."/>
            <person name="Park H."/>
            <person name="Plett J.M."/>
            <person name="Magnuson J."/>
            <person name="Spatafora J.W."/>
            <person name="Nagy L.G."/>
            <person name="Henrissat B."/>
            <person name="Grigoriev I.V."/>
            <person name="Yang Z.L."/>
            <person name="Xu J."/>
            <person name="Martin F.M."/>
        </authorList>
    </citation>
    <scope>NUCLEOTIDE SEQUENCE</scope>
    <source>
        <strain evidence="1">ATCC 28755</strain>
    </source>
</reference>
<dbReference type="Proteomes" id="UP000790377">
    <property type="component" value="Unassembled WGS sequence"/>
</dbReference>
<dbReference type="EMBL" id="MU267742">
    <property type="protein sequence ID" value="KAH7909773.1"/>
    <property type="molecule type" value="Genomic_DNA"/>
</dbReference>
<name>A0ACB8A9K3_9AGAM</name>
<proteinExistence type="predicted"/>
<comment type="caution">
    <text evidence="1">The sequence shown here is derived from an EMBL/GenBank/DDBJ whole genome shotgun (WGS) entry which is preliminary data.</text>
</comment>
<sequence length="740" mass="83614">MIFIPIFSGLIIYIFVEEFTTRHIPAIQKSMNQFIRKYIWRNTLNLGDLEIQSTMTSEPTSLCLDLARRPLREHEAPSVRWLLETSTDQEVLLIAAQLVPDIEWPAEIDVSEACAQLKNAFTGCFVSTPGNRYNLALTPFGEKRAYFFAKALLHLSCIRQHSPNIESGNPESLIQYFNCLGSSEEAKSSFLPGMARGLAHKMAVVGTTAGRSIMPFERPWLLHLFPFLLENLNVQLTLAGSLPTVGDLVIAAVTEWFESPAPSRQILADCFLSAAIPLGVPIDQKDWYRIDKRVLLRELASVGNITADYSSRSAQAQWAEALLPPLAIFLNRGLIYPGFGKCESEECSCGMVNWTVGIAKSYALKATRAIEPDRKARAWKQTREALRLGAVLSATTPGNHPTQDRWNPAYHGHLVPFSFDINQSRWVDDFLSHHYDACDDMAIADVLFMLSQSRDIEKWADSPWFVAALVRAMQHSAMHVRHSALQVMCRMRRALARSVTDVQDFLHNLYAAVSINPPAAHVSDERPDQSKPDNDWNARICFLQIVYTFTLHHDYIWATDLFQTKVSEHIWTTDPFRTKISEDIWDTDLFKTEKSRYLSSYLRRGGSMPTPIYVIAILDTLEDRNAQCNFLNSFDQNTSITILTIAWFAAAKCIVHLGYRATGVEHPSLRIKSEILDEVLDETLPHLVAFTVRHQKTYSSAMAQLAVYFTGALWHLQQTRPESPEIALVQKLISDATPHS</sequence>
<evidence type="ECO:0000313" key="2">
    <source>
        <dbReference type="Proteomes" id="UP000790377"/>
    </source>
</evidence>
<gene>
    <name evidence="1" type="ORF">BJ138DRAFT_1154462</name>
</gene>
<accession>A0ACB8A9K3</accession>
<organism evidence="1 2">
    <name type="scientific">Hygrophoropsis aurantiaca</name>
    <dbReference type="NCBI Taxonomy" id="72124"/>
    <lineage>
        <taxon>Eukaryota</taxon>
        <taxon>Fungi</taxon>
        <taxon>Dikarya</taxon>
        <taxon>Basidiomycota</taxon>
        <taxon>Agaricomycotina</taxon>
        <taxon>Agaricomycetes</taxon>
        <taxon>Agaricomycetidae</taxon>
        <taxon>Boletales</taxon>
        <taxon>Coniophorineae</taxon>
        <taxon>Hygrophoropsidaceae</taxon>
        <taxon>Hygrophoropsis</taxon>
    </lineage>
</organism>
<protein>
    <submittedName>
        <fullName evidence="1">Uncharacterized protein</fullName>
    </submittedName>
</protein>